<evidence type="ECO:0000313" key="1">
    <source>
        <dbReference type="EMBL" id="MCQ5121789.1"/>
    </source>
</evidence>
<dbReference type="EMBL" id="JANGCH010000006">
    <property type="protein sequence ID" value="MCQ5121789.1"/>
    <property type="molecule type" value="Genomic_DNA"/>
</dbReference>
<protein>
    <submittedName>
        <fullName evidence="1">Uncharacterized protein</fullName>
    </submittedName>
</protein>
<organism evidence="1 2">
    <name type="scientific">Massilicoli timonensis</name>
    <dbReference type="NCBI Taxonomy" id="2015901"/>
    <lineage>
        <taxon>Bacteria</taxon>
        <taxon>Bacillati</taxon>
        <taxon>Bacillota</taxon>
        <taxon>Erysipelotrichia</taxon>
        <taxon>Erysipelotrichales</taxon>
        <taxon>Erysipelotrichaceae</taxon>
        <taxon>Massilicoli</taxon>
    </lineage>
</organism>
<reference evidence="1 2" key="1">
    <citation type="submission" date="2022-06" db="EMBL/GenBank/DDBJ databases">
        <title>Isolation of gut microbiota from human fecal samples.</title>
        <authorList>
            <person name="Pamer E.G."/>
            <person name="Barat B."/>
            <person name="Waligurski E."/>
            <person name="Medina S."/>
            <person name="Paddock L."/>
            <person name="Mostad J."/>
        </authorList>
    </citation>
    <scope>NUCLEOTIDE SEQUENCE [LARGE SCALE GENOMIC DNA]</scope>
    <source>
        <strain evidence="1 2">DFI.6.1</strain>
    </source>
</reference>
<evidence type="ECO:0000313" key="2">
    <source>
        <dbReference type="Proteomes" id="UP001524435"/>
    </source>
</evidence>
<accession>A0ABT1SKN1</accession>
<keyword evidence="2" id="KW-1185">Reference proteome</keyword>
<comment type="caution">
    <text evidence="1">The sequence shown here is derived from an EMBL/GenBank/DDBJ whole genome shotgun (WGS) entry which is preliminary data.</text>
</comment>
<sequence length="206" mass="24478">MYFTETEALRELEILMQMIPGFQPKGYGSMVMPDQIYIYLQEPPPPTYQEMIADTMHAVRYRPFLQRVEELLIESEMRPMNYLSNHHQKLFRMAIQKKDRKNYAQLSALYLFTADPRLWRIMRHQVEANLIRFDRRKLCGLNEYTYPLYCAAKDLYMGTRHLTIRDLADRELISPKQFAAICNAMAIRRFGLKAVEPAEKKEECEP</sequence>
<name>A0ABT1SKN1_9FIRM</name>
<dbReference type="RefSeq" id="WP_256197717.1">
    <property type="nucleotide sequence ID" value="NZ_JANGCH010000006.1"/>
</dbReference>
<gene>
    <name evidence="1" type="ORF">NE663_05880</name>
</gene>
<dbReference type="Proteomes" id="UP001524435">
    <property type="component" value="Unassembled WGS sequence"/>
</dbReference>
<proteinExistence type="predicted"/>